<feature type="compositionally biased region" description="Acidic residues" evidence="2">
    <location>
        <begin position="465"/>
        <end position="475"/>
    </location>
</feature>
<evidence type="ECO:0000259" key="3">
    <source>
        <dbReference type="Pfam" id="PF12936"/>
    </source>
</evidence>
<dbReference type="Pfam" id="PF05178">
    <property type="entry name" value="Kri1"/>
    <property type="match status" value="1"/>
</dbReference>
<feature type="region of interest" description="Disordered" evidence="2">
    <location>
        <begin position="132"/>
        <end position="199"/>
    </location>
</feature>
<feature type="compositionally biased region" description="Basic residues" evidence="2">
    <location>
        <begin position="711"/>
        <end position="720"/>
    </location>
</feature>
<feature type="domain" description="Kri1-like C-terminal" evidence="3">
    <location>
        <begin position="538"/>
        <end position="618"/>
    </location>
</feature>
<feature type="region of interest" description="Disordered" evidence="2">
    <location>
        <begin position="352"/>
        <end position="382"/>
    </location>
</feature>
<dbReference type="FunCoup" id="A0A0C2X438">
    <property type="interactions" value="268"/>
</dbReference>
<evidence type="ECO:0000313" key="5">
    <source>
        <dbReference type="Proteomes" id="UP000054549"/>
    </source>
</evidence>
<dbReference type="InParanoid" id="A0A0C2X438"/>
<feature type="compositionally biased region" description="Basic and acidic residues" evidence="2">
    <location>
        <begin position="187"/>
        <end position="199"/>
    </location>
</feature>
<dbReference type="STRING" id="946122.A0A0C2X438"/>
<feature type="compositionally biased region" description="Basic and acidic residues" evidence="2">
    <location>
        <begin position="249"/>
        <end position="267"/>
    </location>
</feature>
<dbReference type="InterPro" id="IPR024626">
    <property type="entry name" value="Kri1-like_C"/>
</dbReference>
<feature type="compositionally biased region" description="Acidic residues" evidence="2">
    <location>
        <begin position="522"/>
        <end position="532"/>
    </location>
</feature>
<feature type="region of interest" description="Disordered" evidence="2">
    <location>
        <begin position="35"/>
        <end position="73"/>
    </location>
</feature>
<dbReference type="PANTHER" id="PTHR14490">
    <property type="entry name" value="ZINC FINGER, ZZ TYPE"/>
    <property type="match status" value="1"/>
</dbReference>
<keyword evidence="5" id="KW-1185">Reference proteome</keyword>
<gene>
    <name evidence="4" type="ORF">M378DRAFT_24774</name>
</gene>
<dbReference type="Pfam" id="PF12936">
    <property type="entry name" value="Kri1_C"/>
    <property type="match status" value="1"/>
</dbReference>
<sequence>MLSDSEGSGEEAQQITVNEHYAKAYQARKEREELQKLKDKYGSDFEEEGASDESTDSEAAESEDEDGEQLTPAIDAAILRTLARIKRKDPSIYELGKSIYEEEQQRVTTVVAQKKKVKDKIKPVTLRQVALEASLRPDSRSPEPEPTKPTHVEEQQMLRDETIAAFHNIPDKEDNQDDDEAGGLLVPREKTKDELEREEEEYKKFLENEVGADLKDLITVEKVDADEGPPGGESSDIEADVKAKKKTRKKEDKVKEAKGKTKEQEDHEFLMNYILNRGWVDNSSRHIPTYKEVTSSKKIKTKSKPAAPDSSDQEAGEASDGTGAESDTSFESLVDHFEASYNFRFEEPGAATIQTFPRTLPDTVRRQESVRKDARARRQERKLAELEQKREEVRRLKNLKMKEMRNKLERIGKEGGRGRHLDDDQALQQLDLDADWDPEAHEAQMAELYGNEVEAVADDEKPAWDDDIDIGDIEDQPTFAEVTNEKTNKKKKKKKKRAYDSDEDEGGVDVDEMDADVVRDNVEDEEEEWDGTEEMRKRKIKEYMAELDSLDFNDVVGGMSTRFRYVPVKQESFALTPAEILMATDQELNEYMGIKKYAPYRQGAKWDNQRNEKLRELKRAIAERVARAGTDGQFEDDRGSGSKRGGEKPQKKRKGRKERMKEKAAALADGANEGEEEQADTAETKDEQGMKRKREEVEGGEPSSTAEVSSKKRKRRHKKNERVEGAVNLASSDSRPGPFTSALGPELCITCSVAMLSPKPLMICNTVTSVVN</sequence>
<dbReference type="OrthoDB" id="10252032at2759"/>
<feature type="compositionally biased region" description="Basic residues" evidence="2">
    <location>
        <begin position="488"/>
        <end position="497"/>
    </location>
</feature>
<comment type="similarity">
    <text evidence="1">Belongs to the KRI1 family.</text>
</comment>
<feature type="compositionally biased region" description="Acidic residues" evidence="2">
    <location>
        <begin position="44"/>
        <end position="68"/>
    </location>
</feature>
<feature type="compositionally biased region" description="Basic and acidic residues" evidence="2">
    <location>
        <begin position="135"/>
        <end position="162"/>
    </location>
</feature>
<feature type="compositionally biased region" description="Acidic residues" evidence="2">
    <location>
        <begin position="501"/>
        <end position="515"/>
    </location>
</feature>
<name>A0A0C2X438_AMAMK</name>
<protein>
    <recommendedName>
        <fullName evidence="3">Kri1-like C-terminal domain-containing protein</fullName>
    </recommendedName>
</protein>
<dbReference type="GO" id="GO:0000447">
    <property type="term" value="P:endonucleolytic cleavage in ITS1 to separate SSU-rRNA from 5.8S rRNA and LSU-rRNA from tricistronic rRNA transcript (SSU-rRNA, 5.8S rRNA, LSU-rRNA)"/>
    <property type="evidence" value="ECO:0007669"/>
    <property type="project" value="TreeGrafter"/>
</dbReference>
<feature type="compositionally biased region" description="Basic and acidic residues" evidence="2">
    <location>
        <begin position="682"/>
        <end position="697"/>
    </location>
</feature>
<feature type="compositionally biased region" description="Basic and acidic residues" evidence="2">
    <location>
        <begin position="635"/>
        <end position="649"/>
    </location>
</feature>
<dbReference type="HOGENOM" id="CLU_009647_2_0_1"/>
<accession>A0A0C2X438</accession>
<evidence type="ECO:0000256" key="1">
    <source>
        <dbReference type="ARBA" id="ARBA00007473"/>
    </source>
</evidence>
<dbReference type="Proteomes" id="UP000054549">
    <property type="component" value="Unassembled WGS sequence"/>
</dbReference>
<proteinExistence type="inferred from homology"/>
<feature type="region of interest" description="Disordered" evidence="2">
    <location>
        <begin position="624"/>
        <end position="739"/>
    </location>
</feature>
<feature type="region of interest" description="Disordered" evidence="2">
    <location>
        <begin position="291"/>
        <end position="331"/>
    </location>
</feature>
<organism evidence="4 5">
    <name type="scientific">Amanita muscaria (strain Koide BX008)</name>
    <dbReference type="NCBI Taxonomy" id="946122"/>
    <lineage>
        <taxon>Eukaryota</taxon>
        <taxon>Fungi</taxon>
        <taxon>Dikarya</taxon>
        <taxon>Basidiomycota</taxon>
        <taxon>Agaricomycotina</taxon>
        <taxon>Agaricomycetes</taxon>
        <taxon>Agaricomycetidae</taxon>
        <taxon>Agaricales</taxon>
        <taxon>Pluteineae</taxon>
        <taxon>Amanitaceae</taxon>
        <taxon>Amanita</taxon>
    </lineage>
</organism>
<evidence type="ECO:0000256" key="2">
    <source>
        <dbReference type="SAM" id="MobiDB-lite"/>
    </source>
</evidence>
<dbReference type="AlphaFoldDB" id="A0A0C2X438"/>
<dbReference type="GO" id="GO:0005730">
    <property type="term" value="C:nucleolus"/>
    <property type="evidence" value="ECO:0007669"/>
    <property type="project" value="TreeGrafter"/>
</dbReference>
<evidence type="ECO:0000313" key="4">
    <source>
        <dbReference type="EMBL" id="KIL64001.1"/>
    </source>
</evidence>
<dbReference type="EMBL" id="KN818253">
    <property type="protein sequence ID" value="KIL64001.1"/>
    <property type="molecule type" value="Genomic_DNA"/>
</dbReference>
<feature type="compositionally biased region" description="Basic and acidic residues" evidence="2">
    <location>
        <begin position="363"/>
        <end position="382"/>
    </location>
</feature>
<reference evidence="4 5" key="1">
    <citation type="submission" date="2014-04" db="EMBL/GenBank/DDBJ databases">
        <title>Evolutionary Origins and Diversification of the Mycorrhizal Mutualists.</title>
        <authorList>
            <consortium name="DOE Joint Genome Institute"/>
            <consortium name="Mycorrhizal Genomics Consortium"/>
            <person name="Kohler A."/>
            <person name="Kuo A."/>
            <person name="Nagy L.G."/>
            <person name="Floudas D."/>
            <person name="Copeland A."/>
            <person name="Barry K.W."/>
            <person name="Cichocki N."/>
            <person name="Veneault-Fourrey C."/>
            <person name="LaButti K."/>
            <person name="Lindquist E.A."/>
            <person name="Lipzen A."/>
            <person name="Lundell T."/>
            <person name="Morin E."/>
            <person name="Murat C."/>
            <person name="Riley R."/>
            <person name="Ohm R."/>
            <person name="Sun H."/>
            <person name="Tunlid A."/>
            <person name="Henrissat B."/>
            <person name="Grigoriev I.V."/>
            <person name="Hibbett D.S."/>
            <person name="Martin F."/>
        </authorList>
    </citation>
    <scope>NUCLEOTIDE SEQUENCE [LARGE SCALE GENOMIC DNA]</scope>
    <source>
        <strain evidence="4 5">Koide BX008</strain>
    </source>
</reference>
<feature type="region of interest" description="Disordered" evidence="2">
    <location>
        <begin position="458"/>
        <end position="534"/>
    </location>
</feature>
<feature type="region of interest" description="Disordered" evidence="2">
    <location>
        <begin position="222"/>
        <end position="267"/>
    </location>
</feature>
<dbReference type="PANTHER" id="PTHR14490:SF5">
    <property type="entry name" value="PROTEIN KRI1 HOMOLOG"/>
    <property type="match status" value="1"/>
</dbReference>
<dbReference type="InterPro" id="IPR018034">
    <property type="entry name" value="Kri1"/>
</dbReference>
<dbReference type="GO" id="GO:0030686">
    <property type="term" value="C:90S preribosome"/>
    <property type="evidence" value="ECO:0007669"/>
    <property type="project" value="TreeGrafter"/>
</dbReference>